<name>A0ABD3MP36_9STRA</name>
<accession>A0ABD3MP36</accession>
<organism evidence="2 3">
    <name type="scientific">Cyclotella atomus</name>
    <dbReference type="NCBI Taxonomy" id="382360"/>
    <lineage>
        <taxon>Eukaryota</taxon>
        <taxon>Sar</taxon>
        <taxon>Stramenopiles</taxon>
        <taxon>Ochrophyta</taxon>
        <taxon>Bacillariophyta</taxon>
        <taxon>Coscinodiscophyceae</taxon>
        <taxon>Thalassiosirophycidae</taxon>
        <taxon>Stephanodiscales</taxon>
        <taxon>Stephanodiscaceae</taxon>
        <taxon>Cyclotella</taxon>
    </lineage>
</organism>
<feature type="region of interest" description="Disordered" evidence="1">
    <location>
        <begin position="90"/>
        <end position="193"/>
    </location>
</feature>
<feature type="compositionally biased region" description="Basic and acidic residues" evidence="1">
    <location>
        <begin position="92"/>
        <end position="123"/>
    </location>
</feature>
<comment type="caution">
    <text evidence="2">The sequence shown here is derived from an EMBL/GenBank/DDBJ whole genome shotgun (WGS) entry which is preliminary data.</text>
</comment>
<feature type="compositionally biased region" description="Basic and acidic residues" evidence="1">
    <location>
        <begin position="130"/>
        <end position="186"/>
    </location>
</feature>
<gene>
    <name evidence="2" type="ORF">ACHAWO_011743</name>
</gene>
<evidence type="ECO:0000256" key="1">
    <source>
        <dbReference type="SAM" id="MobiDB-lite"/>
    </source>
</evidence>
<protein>
    <submittedName>
        <fullName evidence="2">Uncharacterized protein</fullName>
    </submittedName>
</protein>
<sequence length="193" mass="21611">MRTSQTALAIFAAASLHQSTAQRKRSSLRESRRRELDEFGNALSLSMSIPEEDFAFGDDASISLSMSTDAVAPLGPAGFKWELPPVIVVSADEEKKTDKKEKGDKPDKKEKDDKPDKKEKGDEDTNEIVESDKKAEKKEKDDKPEKKEKDDKPDKKGKDDKKKLVDEAAPKDKLVENPEPKGEARKSAKARKW</sequence>
<reference evidence="2 3" key="1">
    <citation type="submission" date="2024-10" db="EMBL/GenBank/DDBJ databases">
        <title>Updated reference genomes for cyclostephanoid diatoms.</title>
        <authorList>
            <person name="Roberts W.R."/>
            <person name="Alverson A.J."/>
        </authorList>
    </citation>
    <scope>NUCLEOTIDE SEQUENCE [LARGE SCALE GENOMIC DNA]</scope>
    <source>
        <strain evidence="2 3">AJA010-31</strain>
    </source>
</reference>
<evidence type="ECO:0000313" key="3">
    <source>
        <dbReference type="Proteomes" id="UP001530400"/>
    </source>
</evidence>
<dbReference type="Proteomes" id="UP001530400">
    <property type="component" value="Unassembled WGS sequence"/>
</dbReference>
<proteinExistence type="predicted"/>
<keyword evidence="3" id="KW-1185">Reference proteome</keyword>
<dbReference type="EMBL" id="JALLPJ020001396">
    <property type="protein sequence ID" value="KAL3765796.1"/>
    <property type="molecule type" value="Genomic_DNA"/>
</dbReference>
<evidence type="ECO:0000313" key="2">
    <source>
        <dbReference type="EMBL" id="KAL3765796.1"/>
    </source>
</evidence>
<dbReference type="AlphaFoldDB" id="A0ABD3MP36"/>